<dbReference type="AlphaFoldDB" id="A0A182NG04"/>
<reference evidence="3" key="2">
    <citation type="submission" date="2020-05" db="UniProtKB">
        <authorList>
            <consortium name="EnsemblMetazoa"/>
        </authorList>
    </citation>
    <scope>IDENTIFICATION</scope>
    <source>
        <strain evidence="3">WRAIR2</strain>
    </source>
</reference>
<feature type="region of interest" description="Disordered" evidence="2">
    <location>
        <begin position="183"/>
        <end position="211"/>
    </location>
</feature>
<feature type="compositionally biased region" description="Polar residues" evidence="2">
    <location>
        <begin position="260"/>
        <end position="276"/>
    </location>
</feature>
<keyword evidence="4" id="KW-1185">Reference proteome</keyword>
<feature type="region of interest" description="Disordered" evidence="2">
    <location>
        <begin position="85"/>
        <end position="107"/>
    </location>
</feature>
<keyword evidence="1" id="KW-0175">Coiled coil</keyword>
<feature type="compositionally biased region" description="Low complexity" evidence="2">
    <location>
        <begin position="327"/>
        <end position="340"/>
    </location>
</feature>
<accession>A0A182NG04</accession>
<organism evidence="3 4">
    <name type="scientific">Anopheles dirus</name>
    <dbReference type="NCBI Taxonomy" id="7168"/>
    <lineage>
        <taxon>Eukaryota</taxon>
        <taxon>Metazoa</taxon>
        <taxon>Ecdysozoa</taxon>
        <taxon>Arthropoda</taxon>
        <taxon>Hexapoda</taxon>
        <taxon>Insecta</taxon>
        <taxon>Pterygota</taxon>
        <taxon>Neoptera</taxon>
        <taxon>Endopterygota</taxon>
        <taxon>Diptera</taxon>
        <taxon>Nematocera</taxon>
        <taxon>Culicoidea</taxon>
        <taxon>Culicidae</taxon>
        <taxon>Anophelinae</taxon>
        <taxon>Anopheles</taxon>
    </lineage>
</organism>
<feature type="compositionally biased region" description="Basic and acidic residues" evidence="2">
    <location>
        <begin position="245"/>
        <end position="255"/>
    </location>
</feature>
<evidence type="ECO:0000313" key="3">
    <source>
        <dbReference type="EnsemblMetazoa" id="ADIR006576-PA"/>
    </source>
</evidence>
<dbReference type="GO" id="GO:0005814">
    <property type="term" value="C:centriole"/>
    <property type="evidence" value="ECO:0007669"/>
    <property type="project" value="InterPro"/>
</dbReference>
<dbReference type="GO" id="GO:1903723">
    <property type="term" value="P:negative regulation of centriole elongation"/>
    <property type="evidence" value="ECO:0007669"/>
    <property type="project" value="TreeGrafter"/>
</dbReference>
<protein>
    <submittedName>
        <fullName evidence="3">Uncharacterized protein</fullName>
    </submittedName>
</protein>
<evidence type="ECO:0000256" key="2">
    <source>
        <dbReference type="SAM" id="MobiDB-lite"/>
    </source>
</evidence>
<reference evidence="4" key="1">
    <citation type="submission" date="2013-03" db="EMBL/GenBank/DDBJ databases">
        <title>The Genome Sequence of Anopheles dirus WRAIR2.</title>
        <authorList>
            <consortium name="The Broad Institute Genomics Platform"/>
            <person name="Neafsey D.E."/>
            <person name="Walton C."/>
            <person name="Walker B."/>
            <person name="Young S.K."/>
            <person name="Zeng Q."/>
            <person name="Gargeya S."/>
            <person name="Fitzgerald M."/>
            <person name="Haas B."/>
            <person name="Abouelleil A."/>
            <person name="Allen A.W."/>
            <person name="Alvarado L."/>
            <person name="Arachchi H.M."/>
            <person name="Berlin A.M."/>
            <person name="Chapman S.B."/>
            <person name="Gainer-Dewar J."/>
            <person name="Goldberg J."/>
            <person name="Griggs A."/>
            <person name="Gujja S."/>
            <person name="Hansen M."/>
            <person name="Howarth C."/>
            <person name="Imamovic A."/>
            <person name="Ireland A."/>
            <person name="Larimer J."/>
            <person name="McCowan C."/>
            <person name="Murphy C."/>
            <person name="Pearson M."/>
            <person name="Poon T.W."/>
            <person name="Priest M."/>
            <person name="Roberts A."/>
            <person name="Saif S."/>
            <person name="Shea T."/>
            <person name="Sisk P."/>
            <person name="Sykes S."/>
            <person name="Wortman J."/>
            <person name="Nusbaum C."/>
            <person name="Birren B."/>
        </authorList>
    </citation>
    <scope>NUCLEOTIDE SEQUENCE [LARGE SCALE GENOMIC DNA]</scope>
    <source>
        <strain evidence="4">WRAIR2</strain>
    </source>
</reference>
<feature type="coiled-coil region" evidence="1">
    <location>
        <begin position="351"/>
        <end position="385"/>
    </location>
</feature>
<dbReference type="Pfam" id="PF16025">
    <property type="entry name" value="CaM_bind"/>
    <property type="match status" value="1"/>
</dbReference>
<dbReference type="PANTHER" id="PTHR13594">
    <property type="entry name" value="CENTRIOLAR COILED-COIL PROTEIN OF 110 KDA"/>
    <property type="match status" value="1"/>
</dbReference>
<evidence type="ECO:0000256" key="1">
    <source>
        <dbReference type="SAM" id="Coils"/>
    </source>
</evidence>
<dbReference type="STRING" id="7168.A0A182NG04"/>
<dbReference type="PROSITE" id="PS50096">
    <property type="entry name" value="IQ"/>
    <property type="match status" value="1"/>
</dbReference>
<dbReference type="GO" id="GO:0032465">
    <property type="term" value="P:regulation of cytokinesis"/>
    <property type="evidence" value="ECO:0007669"/>
    <property type="project" value="InterPro"/>
</dbReference>
<dbReference type="InterPro" id="IPR033207">
    <property type="entry name" value="CCP110"/>
</dbReference>
<dbReference type="GO" id="GO:0032053">
    <property type="term" value="P:ciliary basal body organization"/>
    <property type="evidence" value="ECO:0007669"/>
    <property type="project" value="TreeGrafter"/>
</dbReference>
<feature type="compositionally biased region" description="Basic and acidic residues" evidence="2">
    <location>
        <begin position="285"/>
        <end position="295"/>
    </location>
</feature>
<dbReference type="PANTHER" id="PTHR13594:SF1">
    <property type="entry name" value="CENTRIOLAR COILED-COIL PROTEIN OF 110 KDA"/>
    <property type="match status" value="1"/>
</dbReference>
<feature type="compositionally biased region" description="Basic and acidic residues" evidence="2">
    <location>
        <begin position="306"/>
        <end position="315"/>
    </location>
</feature>
<dbReference type="GO" id="GO:0007099">
    <property type="term" value="P:centriole replication"/>
    <property type="evidence" value="ECO:0007669"/>
    <property type="project" value="InterPro"/>
</dbReference>
<proteinExistence type="predicted"/>
<name>A0A182NG04_9DIPT</name>
<evidence type="ECO:0000313" key="4">
    <source>
        <dbReference type="Proteomes" id="UP000075884"/>
    </source>
</evidence>
<dbReference type="VEuPathDB" id="VectorBase:ADIR006576"/>
<dbReference type="Proteomes" id="UP000075884">
    <property type="component" value="Unassembled WGS sequence"/>
</dbReference>
<sequence>MESNYVSVFRLDGVPILPPMINDEVRAAVAVYRQKALDVEKRLEERRRTLVKDCIVSQSIGIKCSDVLVASDHSLLYDNNVSQCSSDNGEEQHTVSGAPITPSKPVNEDLITSPQKITMDAQEAGWNATASKTLPDPGLPNYPVESSTRTVTPTLEKSLPCFADSADVAHQLKIDADGTETAWNAIPNKSPAAPKLPNRKSATRTVTPTSEESLQWFPLVRSNTYNLEKPSLDLMVLHRVDHSTPVDRAKEDSANKKQVRTAQSKIASDQTDTNPVSKLKVTPKKTNDTDQHAVERNNSARKLVKSPKDQTKPDSAKCYPKARQNTSRKIITSRSSTGSGFESDQTFDSIAQALTAHEQRMKELLKRQEEERILLEQSFRQKTQELVALCAKSLTVADSEAADNGSELMWSTCPTNRMKTPDVNPASSVSQLSLCDMSYDSCTDDTDDAAYQTCHANGTSEENGTNNENTLVEEEPTMPYNGNNAPEAIDSNTALSVAQRCSDAENGNDQFDTLSARVSELQRYRAATIINAHVRGYLTRRLYQTEEVERIKRTIADIVCFIISWQTEGKNVNDDPTQTSIRRNASKHIDFCLHRLHEIFILYTTDQRLEMIRRDRCVKRLPTLPNA</sequence>
<feature type="region of interest" description="Disordered" evidence="2">
    <location>
        <begin position="245"/>
        <end position="344"/>
    </location>
</feature>
<dbReference type="EnsemblMetazoa" id="ADIR006576-RA">
    <property type="protein sequence ID" value="ADIR006576-PA"/>
    <property type="gene ID" value="ADIR006576"/>
</dbReference>